<gene>
    <name evidence="2" type="ORF">FHS31_000454</name>
</gene>
<feature type="compositionally biased region" description="Basic and acidic residues" evidence="1">
    <location>
        <begin position="108"/>
        <end position="137"/>
    </location>
</feature>
<proteinExistence type="predicted"/>
<dbReference type="EMBL" id="JAAOZC010000001">
    <property type="protein sequence ID" value="NIJ06872.1"/>
    <property type="molecule type" value="Genomic_DNA"/>
</dbReference>
<evidence type="ECO:0000256" key="1">
    <source>
        <dbReference type="SAM" id="MobiDB-lite"/>
    </source>
</evidence>
<protein>
    <recommendedName>
        <fullName evidence="4">Cell envelope biogenesis protein TolA</fullName>
    </recommendedName>
</protein>
<evidence type="ECO:0000313" key="3">
    <source>
        <dbReference type="Proteomes" id="UP000727456"/>
    </source>
</evidence>
<feature type="region of interest" description="Disordered" evidence="1">
    <location>
        <begin position="79"/>
        <end position="161"/>
    </location>
</feature>
<evidence type="ECO:0000313" key="2">
    <source>
        <dbReference type="EMBL" id="NIJ06872.1"/>
    </source>
</evidence>
<accession>A0ABX0TMY5</accession>
<organism evidence="2 3">
    <name type="scientific">Sphingomonas vulcanisoli</name>
    <dbReference type="NCBI Taxonomy" id="1658060"/>
    <lineage>
        <taxon>Bacteria</taxon>
        <taxon>Pseudomonadati</taxon>
        <taxon>Pseudomonadota</taxon>
        <taxon>Alphaproteobacteria</taxon>
        <taxon>Sphingomonadales</taxon>
        <taxon>Sphingomonadaceae</taxon>
        <taxon>Sphingomonas</taxon>
    </lineage>
</organism>
<keyword evidence="3" id="KW-1185">Reference proteome</keyword>
<comment type="caution">
    <text evidence="2">The sequence shown here is derived from an EMBL/GenBank/DDBJ whole genome shotgun (WGS) entry which is preliminary data.</text>
</comment>
<dbReference type="Proteomes" id="UP000727456">
    <property type="component" value="Unassembled WGS sequence"/>
</dbReference>
<reference evidence="2 3" key="1">
    <citation type="submission" date="2020-03" db="EMBL/GenBank/DDBJ databases">
        <title>Genomic Encyclopedia of Type Strains, Phase III (KMG-III): the genomes of soil and plant-associated and newly described type strains.</title>
        <authorList>
            <person name="Whitman W."/>
        </authorList>
    </citation>
    <scope>NUCLEOTIDE SEQUENCE [LARGE SCALE GENOMIC DNA]</scope>
    <source>
        <strain evidence="2 3">CECT 8804</strain>
    </source>
</reference>
<name>A0ABX0TMY5_9SPHN</name>
<evidence type="ECO:0008006" key="4">
    <source>
        <dbReference type="Google" id="ProtNLM"/>
    </source>
</evidence>
<sequence length="176" mass="19358">MAKKAQKKLKVYRTAIGFHDAYVAAPSKKAALAAWGTTKDLFARHAAELVEDAALTAEPLAHPGEVIKRARGTAAEQLAALPDKAQPRKTSPKPVPARKASPRPSRANVDRAEQALADAEQRHETEMAVLRREEKALAKRRRKIADAHQAESRKLQGKIDAARDDYETAIARWLDS</sequence>
<dbReference type="RefSeq" id="WP_167071603.1">
    <property type="nucleotide sequence ID" value="NZ_JAAOZC010000001.1"/>
</dbReference>
<feature type="compositionally biased region" description="Basic and acidic residues" evidence="1">
    <location>
        <begin position="144"/>
        <end position="154"/>
    </location>
</feature>